<sequence length="97" mass="11098">MVEGLQGPDYAPECAPMFASRKEVHRIGEPRTALMDATNPTYCERWIWPRMNFDILKFAQIDCLVDPRDGSALVIDPAKIVPLNRKMLRELRARARG</sequence>
<dbReference type="AlphaFoldDB" id="A0A6I4SV11"/>
<proteinExistence type="predicted"/>
<reference evidence="1 2" key="1">
    <citation type="submission" date="2019-12" db="EMBL/GenBank/DDBJ databases">
        <title>Genomic-based taxomic classification of the family Erythrobacteraceae.</title>
        <authorList>
            <person name="Xu L."/>
        </authorList>
    </citation>
    <scope>NUCLEOTIDE SEQUENCE [LARGE SCALE GENOMIC DNA]</scope>
    <source>
        <strain evidence="1 2">MCCC 1K01500</strain>
    </source>
</reference>
<dbReference type="EMBL" id="WTYM01000037">
    <property type="protein sequence ID" value="MXO59693.1"/>
    <property type="molecule type" value="Genomic_DNA"/>
</dbReference>
<evidence type="ECO:0000313" key="1">
    <source>
        <dbReference type="EMBL" id="MXO59693.1"/>
    </source>
</evidence>
<name>A0A6I4SV11_9SPHN</name>
<gene>
    <name evidence="1" type="ORF">GRI89_09090</name>
</gene>
<dbReference type="Proteomes" id="UP000433652">
    <property type="component" value="Unassembled WGS sequence"/>
</dbReference>
<evidence type="ECO:0000313" key="2">
    <source>
        <dbReference type="Proteomes" id="UP000433652"/>
    </source>
</evidence>
<organism evidence="1 2">
    <name type="scientific">Croceibacterium salegens</name>
    <dbReference type="NCBI Taxonomy" id="1737568"/>
    <lineage>
        <taxon>Bacteria</taxon>
        <taxon>Pseudomonadati</taxon>
        <taxon>Pseudomonadota</taxon>
        <taxon>Alphaproteobacteria</taxon>
        <taxon>Sphingomonadales</taxon>
        <taxon>Erythrobacteraceae</taxon>
        <taxon>Croceibacterium</taxon>
    </lineage>
</organism>
<protein>
    <submittedName>
        <fullName evidence="1">Uncharacterized protein</fullName>
    </submittedName>
</protein>
<dbReference type="RefSeq" id="WP_159794372.1">
    <property type="nucleotide sequence ID" value="NZ_WTYM01000037.1"/>
</dbReference>
<accession>A0A6I4SV11</accession>
<comment type="caution">
    <text evidence="1">The sequence shown here is derived from an EMBL/GenBank/DDBJ whole genome shotgun (WGS) entry which is preliminary data.</text>
</comment>
<keyword evidence="2" id="KW-1185">Reference proteome</keyword>